<dbReference type="EMBL" id="LBSJ01000005">
    <property type="protein sequence ID" value="KKQ16098.1"/>
    <property type="molecule type" value="Genomic_DNA"/>
</dbReference>
<dbReference type="Proteomes" id="UP000034448">
    <property type="component" value="Unassembled WGS sequence"/>
</dbReference>
<evidence type="ECO:0000256" key="8">
    <source>
        <dbReference type="SAM" id="Phobius"/>
    </source>
</evidence>
<proteinExistence type="predicted"/>
<keyword evidence="3" id="KW-0328">Glycosyltransferase</keyword>
<keyword evidence="6 8" id="KW-1133">Transmembrane helix</keyword>
<protein>
    <recommendedName>
        <fullName evidence="9">Glycosyltransferase RgtA/B/C/D-like domain-containing protein</fullName>
    </recommendedName>
</protein>
<evidence type="ECO:0000256" key="3">
    <source>
        <dbReference type="ARBA" id="ARBA00022676"/>
    </source>
</evidence>
<evidence type="ECO:0000256" key="5">
    <source>
        <dbReference type="ARBA" id="ARBA00022692"/>
    </source>
</evidence>
<dbReference type="PANTHER" id="PTHR33908:SF3">
    <property type="entry name" value="UNDECAPRENYL PHOSPHATE-ALPHA-4-AMINO-4-DEOXY-L-ARABINOSE ARABINOSYL TRANSFERASE"/>
    <property type="match status" value="1"/>
</dbReference>
<feature type="transmembrane region" description="Helical" evidence="8">
    <location>
        <begin position="112"/>
        <end position="130"/>
    </location>
</feature>
<keyword evidence="5 8" id="KW-0812">Transmembrane</keyword>
<reference evidence="10 11" key="1">
    <citation type="journal article" date="2015" name="Nature">
        <title>rRNA introns, odd ribosomes, and small enigmatic genomes across a large radiation of phyla.</title>
        <authorList>
            <person name="Brown C.T."/>
            <person name="Hug L.A."/>
            <person name="Thomas B.C."/>
            <person name="Sharon I."/>
            <person name="Castelle C.J."/>
            <person name="Singh A."/>
            <person name="Wilkins M.J."/>
            <person name="Williams K.H."/>
            <person name="Banfield J.F."/>
        </authorList>
    </citation>
    <scope>NUCLEOTIDE SEQUENCE [LARGE SCALE GENOMIC DNA]</scope>
</reference>
<evidence type="ECO:0000313" key="10">
    <source>
        <dbReference type="EMBL" id="KKQ16098.1"/>
    </source>
</evidence>
<feature type="transmembrane region" description="Helical" evidence="8">
    <location>
        <begin position="254"/>
        <end position="273"/>
    </location>
</feature>
<feature type="domain" description="Glycosyltransferase RgtA/B/C/D-like" evidence="9">
    <location>
        <begin position="153"/>
        <end position="264"/>
    </location>
</feature>
<dbReference type="GO" id="GO:0005886">
    <property type="term" value="C:plasma membrane"/>
    <property type="evidence" value="ECO:0007669"/>
    <property type="project" value="UniProtKB-SubCell"/>
</dbReference>
<dbReference type="GO" id="GO:0009103">
    <property type="term" value="P:lipopolysaccharide biosynthetic process"/>
    <property type="evidence" value="ECO:0007669"/>
    <property type="project" value="UniProtKB-ARBA"/>
</dbReference>
<feature type="transmembrane region" description="Helical" evidence="8">
    <location>
        <begin position="337"/>
        <end position="354"/>
    </location>
</feature>
<organism evidence="10 11">
    <name type="scientific">Candidatus Daviesbacteria bacterium GW2011_GWA1_36_8</name>
    <dbReference type="NCBI Taxonomy" id="1618417"/>
    <lineage>
        <taxon>Bacteria</taxon>
        <taxon>Candidatus Daviesiibacteriota</taxon>
    </lineage>
</organism>
<evidence type="ECO:0000313" key="11">
    <source>
        <dbReference type="Proteomes" id="UP000034448"/>
    </source>
</evidence>
<feature type="transmembrane region" description="Helical" evidence="8">
    <location>
        <begin position="387"/>
        <end position="405"/>
    </location>
</feature>
<feature type="transmembrane region" description="Helical" evidence="8">
    <location>
        <begin position="216"/>
        <end position="242"/>
    </location>
</feature>
<dbReference type="Pfam" id="PF13231">
    <property type="entry name" value="PMT_2"/>
    <property type="match status" value="1"/>
</dbReference>
<dbReference type="GO" id="GO:0010041">
    <property type="term" value="P:response to iron(III) ion"/>
    <property type="evidence" value="ECO:0007669"/>
    <property type="project" value="TreeGrafter"/>
</dbReference>
<comment type="caution">
    <text evidence="10">The sequence shown here is derived from an EMBL/GenBank/DDBJ whole genome shotgun (WGS) entry which is preliminary data.</text>
</comment>
<keyword evidence="7 8" id="KW-0472">Membrane</keyword>
<comment type="subcellular location">
    <subcellularLocation>
        <location evidence="1">Cell membrane</location>
        <topology evidence="1">Multi-pass membrane protein</topology>
    </subcellularLocation>
</comment>
<sequence length="568" mass="65343">MLKSKVSLLIITFFLLIFVIKSINIMEVNPFYDFDEAHRAENARRMKDHQSYLVPLTGSTQDRIDHLKIPFKENPNVNLYYHLERPGLIYWFMMASTSIFGDKEFAYRLPSFLLGFGTILLFIFFAKVGLKKQKSNERHSELVSESQNIGILKRVQDDNVTALTIGLLALITSADLWLSSQYAQLDTGLTFFLFLSLLSLITFAETKKNGYLKVSGISFALAVLSKGAPAVIFGIFLLFLLIYKKISRKDILKFIIYSFIILIPWITLISIQFGFKNVIEVFSKFALTSSSVPFIHIQAPIYWYIRWWFEALRPGWVLFLSLVAFDVIRRNLDWKKVTLLAYIFGSLIFFSVPVNKIWWYVLPIMPAMAYYIFLSASNLLRKYPEKIVNLSLIIVLASLPIFLNTSSKIGLLYGIILTGLSFLILVIPISTLIPAIRQLAEGIHKIIFLLATFYALFAFYSHFPEIKPYAKNVKEVSLEFKDLKIEGKKCLWVDHLPLEAVLYYSNAGQVNELNQQSLDSILYKSCINNFLITPLDINDKDFSFIPKKELVYKKGRMSLLRLGQKEPQ</sequence>
<feature type="transmembrane region" description="Helical" evidence="8">
    <location>
        <begin position="411"/>
        <end position="434"/>
    </location>
</feature>
<dbReference type="PANTHER" id="PTHR33908">
    <property type="entry name" value="MANNOSYLTRANSFERASE YKCB-RELATED"/>
    <property type="match status" value="1"/>
</dbReference>
<feature type="transmembrane region" description="Helical" evidence="8">
    <location>
        <begin position="311"/>
        <end position="328"/>
    </location>
</feature>
<feature type="transmembrane region" description="Helical" evidence="8">
    <location>
        <begin position="446"/>
        <end position="463"/>
    </location>
</feature>
<evidence type="ECO:0000256" key="6">
    <source>
        <dbReference type="ARBA" id="ARBA00022989"/>
    </source>
</evidence>
<name>A0A0G0FAA8_9BACT</name>
<dbReference type="AlphaFoldDB" id="A0A0G0FAA8"/>
<evidence type="ECO:0000256" key="2">
    <source>
        <dbReference type="ARBA" id="ARBA00022475"/>
    </source>
</evidence>
<evidence type="ECO:0000256" key="1">
    <source>
        <dbReference type="ARBA" id="ARBA00004651"/>
    </source>
</evidence>
<accession>A0A0G0FAA8</accession>
<evidence type="ECO:0000256" key="7">
    <source>
        <dbReference type="ARBA" id="ARBA00023136"/>
    </source>
</evidence>
<dbReference type="InterPro" id="IPR038731">
    <property type="entry name" value="RgtA/B/C-like"/>
</dbReference>
<keyword evidence="2" id="KW-1003">Cell membrane</keyword>
<keyword evidence="4" id="KW-0808">Transferase</keyword>
<dbReference type="GO" id="GO:0016763">
    <property type="term" value="F:pentosyltransferase activity"/>
    <property type="evidence" value="ECO:0007669"/>
    <property type="project" value="TreeGrafter"/>
</dbReference>
<feature type="transmembrane region" description="Helical" evidence="8">
    <location>
        <begin position="185"/>
        <end position="204"/>
    </location>
</feature>
<feature type="transmembrane region" description="Helical" evidence="8">
    <location>
        <begin position="360"/>
        <end position="380"/>
    </location>
</feature>
<evidence type="ECO:0000256" key="4">
    <source>
        <dbReference type="ARBA" id="ARBA00022679"/>
    </source>
</evidence>
<gene>
    <name evidence="10" type="ORF">US28_C0005G0013</name>
</gene>
<dbReference type="InterPro" id="IPR050297">
    <property type="entry name" value="LipidA_mod_glycosyltrf_83"/>
</dbReference>
<evidence type="ECO:0000259" key="9">
    <source>
        <dbReference type="Pfam" id="PF13231"/>
    </source>
</evidence>